<dbReference type="OrthoDB" id="2417289at2"/>
<feature type="transmembrane region" description="Helical" evidence="6">
    <location>
        <begin position="158"/>
        <end position="179"/>
    </location>
</feature>
<protein>
    <submittedName>
        <fullName evidence="8">YitT family protein</fullName>
    </submittedName>
</protein>
<dbReference type="PIRSF" id="PIRSF006483">
    <property type="entry name" value="Membrane_protein_YitT"/>
    <property type="match status" value="1"/>
</dbReference>
<dbReference type="Proteomes" id="UP000015961">
    <property type="component" value="Unassembled WGS sequence"/>
</dbReference>
<comment type="caution">
    <text evidence="8">The sequence shown here is derived from an EMBL/GenBank/DDBJ whole genome shotgun (WGS) entry which is preliminary data.</text>
</comment>
<organism evidence="8 9">
    <name type="scientific">Enterococcus sulfureus ATCC 49903</name>
    <dbReference type="NCBI Taxonomy" id="1140003"/>
    <lineage>
        <taxon>Bacteria</taxon>
        <taxon>Bacillati</taxon>
        <taxon>Bacillota</taxon>
        <taxon>Bacilli</taxon>
        <taxon>Lactobacillales</taxon>
        <taxon>Enterococcaceae</taxon>
        <taxon>Enterococcus</taxon>
    </lineage>
</organism>
<reference evidence="8 9" key="1">
    <citation type="submission" date="2013-03" db="EMBL/GenBank/DDBJ databases">
        <title>The Genome Sequence of Enterococcus sulfureus ATCC_49903 (PacBio/Illumina hybrid assembly).</title>
        <authorList>
            <consortium name="The Broad Institute Genomics Platform"/>
            <consortium name="The Broad Institute Genome Sequencing Center for Infectious Disease"/>
            <person name="Earl A."/>
            <person name="Russ C."/>
            <person name="Gilmore M."/>
            <person name="Surin D."/>
            <person name="Walker B."/>
            <person name="Young S."/>
            <person name="Zeng Q."/>
            <person name="Gargeya S."/>
            <person name="Fitzgerald M."/>
            <person name="Haas B."/>
            <person name="Abouelleil A."/>
            <person name="Allen A.W."/>
            <person name="Alvarado L."/>
            <person name="Arachchi H.M."/>
            <person name="Berlin A.M."/>
            <person name="Chapman S.B."/>
            <person name="Gainer-Dewar J."/>
            <person name="Goldberg J."/>
            <person name="Griggs A."/>
            <person name="Gujja S."/>
            <person name="Hansen M."/>
            <person name="Howarth C."/>
            <person name="Imamovic A."/>
            <person name="Ireland A."/>
            <person name="Larimer J."/>
            <person name="McCowan C."/>
            <person name="Murphy C."/>
            <person name="Pearson M."/>
            <person name="Poon T.W."/>
            <person name="Priest M."/>
            <person name="Roberts A."/>
            <person name="Saif S."/>
            <person name="Shea T."/>
            <person name="Sisk P."/>
            <person name="Sykes S."/>
            <person name="Wortman J."/>
            <person name="Nusbaum C."/>
            <person name="Birren B."/>
        </authorList>
    </citation>
    <scope>NUCLEOTIDE SEQUENCE [LARGE SCALE GENOMIC DNA]</scope>
    <source>
        <strain evidence="8 9">ATCC 49903</strain>
    </source>
</reference>
<dbReference type="STRING" id="1140003.OMY_01119"/>
<evidence type="ECO:0000256" key="1">
    <source>
        <dbReference type="ARBA" id="ARBA00004651"/>
    </source>
</evidence>
<keyword evidence="5 6" id="KW-0472">Membrane</keyword>
<evidence type="ECO:0000256" key="3">
    <source>
        <dbReference type="ARBA" id="ARBA00022692"/>
    </source>
</evidence>
<evidence type="ECO:0000256" key="4">
    <source>
        <dbReference type="ARBA" id="ARBA00022989"/>
    </source>
</evidence>
<comment type="subcellular location">
    <subcellularLocation>
        <location evidence="1">Cell membrane</location>
        <topology evidence="1">Multi-pass membrane protein</topology>
    </subcellularLocation>
</comment>
<feature type="transmembrane region" description="Helical" evidence="6">
    <location>
        <begin position="16"/>
        <end position="38"/>
    </location>
</feature>
<dbReference type="InterPro" id="IPR019264">
    <property type="entry name" value="DUF2179"/>
</dbReference>
<dbReference type="AlphaFoldDB" id="S0NRA4"/>
<keyword evidence="9" id="KW-1185">Reference proteome</keyword>
<sequence>MAQKKGTFGLEQIKKIIVMIFTGIAGALSINFFLNPAHVFSAGMNGLAQIIVGLAQQYLGISLSIGLFILILNIPIFILGFIKLGGSSTFLSFINVVLISVFTILLPEGQVTDNILLNALVGGVLIGIGAGFSLKMGFTTGGMDILSLVFSKITGKTVGSYMLLLNGIIVLIAGFLFSWESALYTIISIYAMSRVVDTIHTSHQKVTAMITTRHADQVGKNISKHVFRGMTLLPSIGGYSGINSQTIMMVITRYELYDLEQAVLEIDENAFINILPTQSITGRFASDDEQRIFKATGAFPELKRNKR</sequence>
<dbReference type="GO" id="GO:0005886">
    <property type="term" value="C:plasma membrane"/>
    <property type="evidence" value="ECO:0007669"/>
    <property type="project" value="UniProtKB-SubCell"/>
</dbReference>
<evidence type="ECO:0000313" key="9">
    <source>
        <dbReference type="Proteomes" id="UP000015961"/>
    </source>
</evidence>
<keyword evidence="3 6" id="KW-0812">Transmembrane</keyword>
<evidence type="ECO:0000256" key="2">
    <source>
        <dbReference type="ARBA" id="ARBA00022475"/>
    </source>
</evidence>
<dbReference type="InterPro" id="IPR003740">
    <property type="entry name" value="YitT"/>
</dbReference>
<feature type="transmembrane region" description="Helical" evidence="6">
    <location>
        <begin position="115"/>
        <end position="138"/>
    </location>
</feature>
<evidence type="ECO:0000259" key="7">
    <source>
        <dbReference type="Pfam" id="PF10035"/>
    </source>
</evidence>
<dbReference type="PATRIC" id="fig|1140003.3.peg.1077"/>
<gene>
    <name evidence="8" type="ORF">I573_01559</name>
</gene>
<dbReference type="Pfam" id="PF02588">
    <property type="entry name" value="YitT_membrane"/>
    <property type="match status" value="1"/>
</dbReference>
<dbReference type="eggNOG" id="COG1284">
    <property type="taxonomic scope" value="Bacteria"/>
</dbReference>
<feature type="transmembrane region" description="Helical" evidence="6">
    <location>
        <begin position="89"/>
        <end position="109"/>
    </location>
</feature>
<evidence type="ECO:0000256" key="6">
    <source>
        <dbReference type="SAM" id="Phobius"/>
    </source>
</evidence>
<dbReference type="Gene3D" id="3.30.70.120">
    <property type="match status" value="1"/>
</dbReference>
<proteinExistence type="predicted"/>
<accession>S0NRA4</accession>
<feature type="transmembrane region" description="Helical" evidence="6">
    <location>
        <begin position="58"/>
        <end position="82"/>
    </location>
</feature>
<dbReference type="Pfam" id="PF10035">
    <property type="entry name" value="DUF2179"/>
    <property type="match status" value="1"/>
</dbReference>
<dbReference type="PANTHER" id="PTHR33545">
    <property type="entry name" value="UPF0750 MEMBRANE PROTEIN YITT-RELATED"/>
    <property type="match status" value="1"/>
</dbReference>
<feature type="domain" description="DUF2179" evidence="7">
    <location>
        <begin position="228"/>
        <end position="282"/>
    </location>
</feature>
<evidence type="ECO:0000313" key="8">
    <source>
        <dbReference type="EMBL" id="EOT83834.1"/>
    </source>
</evidence>
<dbReference type="CDD" id="cd16380">
    <property type="entry name" value="YitT_C"/>
    <property type="match status" value="1"/>
</dbReference>
<name>S0NRA4_9ENTE</name>
<dbReference type="PANTHER" id="PTHR33545:SF5">
    <property type="entry name" value="UPF0750 MEMBRANE PROTEIN YITT"/>
    <property type="match status" value="1"/>
</dbReference>
<evidence type="ECO:0000256" key="5">
    <source>
        <dbReference type="ARBA" id="ARBA00023136"/>
    </source>
</evidence>
<dbReference type="EMBL" id="ASWO01000005">
    <property type="protein sequence ID" value="EOT83834.1"/>
    <property type="molecule type" value="Genomic_DNA"/>
</dbReference>
<dbReference type="InterPro" id="IPR051461">
    <property type="entry name" value="UPF0750_membrane"/>
</dbReference>
<keyword evidence="4 6" id="KW-1133">Transmembrane helix</keyword>
<keyword evidence="2" id="KW-1003">Cell membrane</keyword>
<dbReference type="InterPro" id="IPR015867">
    <property type="entry name" value="N-reg_PII/ATP_PRibTrfase_C"/>
</dbReference>